<feature type="domain" description="AraC effector-binding" evidence="1">
    <location>
        <begin position="1"/>
        <end position="151"/>
    </location>
</feature>
<dbReference type="SUPFAM" id="SSF55136">
    <property type="entry name" value="Probable bacterial effector-binding domain"/>
    <property type="match status" value="1"/>
</dbReference>
<dbReference type="Pfam" id="PF14526">
    <property type="entry name" value="Cass2"/>
    <property type="match status" value="1"/>
</dbReference>
<dbReference type="InterPro" id="IPR011256">
    <property type="entry name" value="Reg_factor_effector_dom_sf"/>
</dbReference>
<dbReference type="InterPro" id="IPR010499">
    <property type="entry name" value="AraC_E-bd"/>
</dbReference>
<dbReference type="PANTHER" id="PTHR36444:SF2">
    <property type="entry name" value="TRANSCRIPTIONAL REGULATOR PROTEIN YOBU-RELATED"/>
    <property type="match status" value="1"/>
</dbReference>
<dbReference type="InterPro" id="IPR029441">
    <property type="entry name" value="Cass2"/>
</dbReference>
<dbReference type="RefSeq" id="WP_208315115.1">
    <property type="nucleotide sequence ID" value="NZ_JAELYA010000006.1"/>
</dbReference>
<evidence type="ECO:0000313" key="2">
    <source>
        <dbReference type="EMBL" id="MBO3276903.1"/>
    </source>
</evidence>
<comment type="caution">
    <text evidence="2">The sequence shown here is derived from an EMBL/GenBank/DDBJ whole genome shotgun (WGS) entry which is preliminary data.</text>
</comment>
<protein>
    <submittedName>
        <fullName evidence="2">AraC family transcriptional regulator</fullName>
    </submittedName>
</protein>
<gene>
    <name evidence="2" type="ORF">JFY56_16890</name>
</gene>
<dbReference type="Proteomes" id="UP000669060">
    <property type="component" value="Unassembled WGS sequence"/>
</dbReference>
<accession>A0ABS3TTE2</accession>
<keyword evidence="3" id="KW-1185">Reference proteome</keyword>
<dbReference type="SMART" id="SM00871">
    <property type="entry name" value="AraC_E_bind"/>
    <property type="match status" value="1"/>
</dbReference>
<reference evidence="2 3" key="1">
    <citation type="submission" date="2020-12" db="EMBL/GenBank/DDBJ databases">
        <title>Pseudomonas schmalbachii sp. nov. isolated from millipede gut.</title>
        <authorList>
            <person name="Shelomi M."/>
        </authorList>
    </citation>
    <scope>NUCLEOTIDE SEQUENCE [LARGE SCALE GENOMIC DNA]</scope>
    <source>
        <strain evidence="2 3">Milli4</strain>
    </source>
</reference>
<name>A0ABS3TTE2_9PSED</name>
<dbReference type="InterPro" id="IPR053182">
    <property type="entry name" value="YobU-like_regulator"/>
</dbReference>
<dbReference type="EMBL" id="JAELYA010000006">
    <property type="protein sequence ID" value="MBO3276903.1"/>
    <property type="molecule type" value="Genomic_DNA"/>
</dbReference>
<dbReference type="Gene3D" id="3.20.80.10">
    <property type="entry name" value="Regulatory factor, effector binding domain"/>
    <property type="match status" value="1"/>
</dbReference>
<evidence type="ECO:0000259" key="1">
    <source>
        <dbReference type="SMART" id="SM00871"/>
    </source>
</evidence>
<proteinExistence type="predicted"/>
<organism evidence="2 3">
    <name type="scientific">Pseudomonas schmalbachii</name>
    <dbReference type="NCBI Taxonomy" id="2816993"/>
    <lineage>
        <taxon>Bacteria</taxon>
        <taxon>Pseudomonadati</taxon>
        <taxon>Pseudomonadota</taxon>
        <taxon>Gammaproteobacteria</taxon>
        <taxon>Pseudomonadales</taxon>
        <taxon>Pseudomonadaceae</taxon>
        <taxon>Pseudomonas</taxon>
    </lineage>
</organism>
<dbReference type="PANTHER" id="PTHR36444">
    <property type="entry name" value="TRANSCRIPTIONAL REGULATOR PROTEIN YOBU-RELATED"/>
    <property type="match status" value="1"/>
</dbReference>
<sequence length="151" mass="16907">MKHRIVELPSFCVIGMEYVGTTPNDSLGLLWQRFLPREEEIFPRLEPGVAYGICSQAPTGELHYVAGIRVPDSASLPEGMVKFAVPAQKYAVFTHHGTVEQIADSFQAIYSELLARLGLEPKSGVDFERYDERFSGPDDPEAEVDLYIPIY</sequence>
<evidence type="ECO:0000313" key="3">
    <source>
        <dbReference type="Proteomes" id="UP000669060"/>
    </source>
</evidence>